<dbReference type="SUPFAM" id="SSF56300">
    <property type="entry name" value="Metallo-dependent phosphatases"/>
    <property type="match status" value="1"/>
</dbReference>
<feature type="region of interest" description="Disordered" evidence="1">
    <location>
        <begin position="470"/>
        <end position="516"/>
    </location>
</feature>
<dbReference type="KEGG" id="hmp:K6T50_01805"/>
<evidence type="ECO:0000259" key="2">
    <source>
        <dbReference type="Pfam" id="PF02872"/>
    </source>
</evidence>
<dbReference type="Pfam" id="PF02872">
    <property type="entry name" value="5_nucleotid_C"/>
    <property type="match status" value="1"/>
</dbReference>
<feature type="compositionally biased region" description="Low complexity" evidence="1">
    <location>
        <begin position="479"/>
        <end position="497"/>
    </location>
</feature>
<dbReference type="AlphaFoldDB" id="A0A8T8WDM1"/>
<dbReference type="Gene3D" id="3.60.21.10">
    <property type="match status" value="1"/>
</dbReference>
<accession>A0A8T8WDM1</accession>
<dbReference type="PANTHER" id="PTHR11575">
    <property type="entry name" value="5'-NUCLEOTIDASE-RELATED"/>
    <property type="match status" value="1"/>
</dbReference>
<dbReference type="Proteomes" id="UP000826254">
    <property type="component" value="Chromosome"/>
</dbReference>
<dbReference type="SUPFAM" id="SSF55816">
    <property type="entry name" value="5'-nucleotidase (syn. UDP-sugar hydrolase), C-terminal domain"/>
    <property type="match status" value="1"/>
</dbReference>
<gene>
    <name evidence="3" type="ORF">K6T50_01805</name>
</gene>
<dbReference type="InterPro" id="IPR008334">
    <property type="entry name" value="5'-Nucleotdase_C"/>
</dbReference>
<name>A0A8T8WDM1_9EURY</name>
<dbReference type="GO" id="GO:0009166">
    <property type="term" value="P:nucleotide catabolic process"/>
    <property type="evidence" value="ECO:0007669"/>
    <property type="project" value="InterPro"/>
</dbReference>
<keyword evidence="4" id="KW-1185">Reference proteome</keyword>
<reference evidence="3 4" key="1">
    <citation type="journal article" date="2021" name="Int. J. Syst. Evol. Microbiol.">
        <title>Halobaculum halophilum sp. nov. and Halobaculum salinum sp. nov., isolated from salt lake and saline soil.</title>
        <authorList>
            <person name="Cui H.L."/>
            <person name="Shi X.W."/>
            <person name="Yin X.M."/>
            <person name="Yang X.Y."/>
            <person name="Hou J."/>
            <person name="Zhu L."/>
        </authorList>
    </citation>
    <scope>NUCLEOTIDE SEQUENCE [LARGE SCALE GENOMIC DNA]</scope>
    <source>
        <strain evidence="3 4">NBRC 109044</strain>
    </source>
</reference>
<evidence type="ECO:0000256" key="1">
    <source>
        <dbReference type="SAM" id="MobiDB-lite"/>
    </source>
</evidence>
<dbReference type="RefSeq" id="WP_222607742.1">
    <property type="nucleotide sequence ID" value="NZ_CP081958.1"/>
</dbReference>
<dbReference type="EMBL" id="CP081958">
    <property type="protein sequence ID" value="QZP37935.1"/>
    <property type="molecule type" value="Genomic_DNA"/>
</dbReference>
<dbReference type="InterPro" id="IPR006179">
    <property type="entry name" value="5_nucleotidase/apyrase"/>
</dbReference>
<dbReference type="CDD" id="cd00845">
    <property type="entry name" value="MPP_UshA_N_like"/>
    <property type="match status" value="1"/>
</dbReference>
<dbReference type="PRINTS" id="PR01607">
    <property type="entry name" value="APYRASEFAMLY"/>
</dbReference>
<organism evidence="3 4">
    <name type="scientific">Halobaculum magnesiiphilum</name>
    <dbReference type="NCBI Taxonomy" id="1017351"/>
    <lineage>
        <taxon>Archaea</taxon>
        <taxon>Methanobacteriati</taxon>
        <taxon>Methanobacteriota</taxon>
        <taxon>Stenosarchaea group</taxon>
        <taxon>Halobacteria</taxon>
        <taxon>Halobacteriales</taxon>
        <taxon>Haloferacaceae</taxon>
        <taxon>Halobaculum</taxon>
    </lineage>
</organism>
<sequence>MPRFVHYSDIENVYDDPERAGRLAGLITALDGPDAAVVGSGDDTAPGVAATVSKGRQAVDFFRAVGTDVETFGNHDFDFGTDATRAIVADSPQTWVSANVRDEDGEPFGAAEGVVPWTVEVVDGDRVGFLGVTDPSTDSLNPAAADMTFTDPYEAAREAIAAMDGDADAEAGTGPEDEGDSVDYVVAVSHLGGGDDELARVDGVDLVLGGHIHSERAEEVDGVLCTRPGVNGETVLEVTLDDDGASVTRHSPADAPVDEHLADGLRERIAAAGLDEVVGHVDEPIVRTDATVHGGECRLGNLVADAYRWAADADVGIQNAGGLRLGDDLAGDVTLADLLSVLPFEEPIVVVELTGAELRAAFAEMSASVVDFGEEDWWHGHLSGARVLWDDDREELVDARVDGEAIDPERLYRVATPEYLLHSDHEFPTIEERHRAGEHGIQHEVLGEYVREHGIAPEIEGRIRRVSGEDADVEDAAHAGDAADATGTGADAASADTPSESGDPGDASASGRVDDE</sequence>
<dbReference type="GO" id="GO:0016787">
    <property type="term" value="F:hydrolase activity"/>
    <property type="evidence" value="ECO:0007669"/>
    <property type="project" value="InterPro"/>
</dbReference>
<dbReference type="InterPro" id="IPR029052">
    <property type="entry name" value="Metallo-depent_PP-like"/>
</dbReference>
<proteinExistence type="predicted"/>
<evidence type="ECO:0000313" key="4">
    <source>
        <dbReference type="Proteomes" id="UP000826254"/>
    </source>
</evidence>
<dbReference type="GeneID" id="67176837"/>
<protein>
    <submittedName>
        <fullName evidence="3">5'-nucleotidase C-terminal domain-containing protein</fullName>
    </submittedName>
</protein>
<feature type="domain" description="5'-Nucleotidase C-terminal" evidence="2">
    <location>
        <begin position="277"/>
        <end position="430"/>
    </location>
</feature>
<dbReference type="Gene3D" id="3.90.780.10">
    <property type="entry name" value="5'-Nucleotidase, C-terminal domain"/>
    <property type="match status" value="1"/>
</dbReference>
<dbReference type="InterPro" id="IPR036907">
    <property type="entry name" value="5'-Nucleotdase_C_sf"/>
</dbReference>
<dbReference type="PANTHER" id="PTHR11575:SF24">
    <property type="entry name" value="5'-NUCLEOTIDASE"/>
    <property type="match status" value="1"/>
</dbReference>
<evidence type="ECO:0000313" key="3">
    <source>
        <dbReference type="EMBL" id="QZP37935.1"/>
    </source>
</evidence>